<dbReference type="SUPFAM" id="SSF51905">
    <property type="entry name" value="FAD/NAD(P)-binding domain"/>
    <property type="match status" value="1"/>
</dbReference>
<proteinExistence type="predicted"/>
<dbReference type="AlphaFoldDB" id="A0A388SU11"/>
<evidence type="ECO:0000313" key="3">
    <source>
        <dbReference type="EMBL" id="GBP99249.1"/>
    </source>
</evidence>
<dbReference type="PANTHER" id="PTHR43539">
    <property type="entry name" value="FLAVIN-BINDING MONOOXYGENASE-LIKE PROTEIN (AFU_ORTHOLOGUE AFUA_4G09220)"/>
    <property type="match status" value="1"/>
</dbReference>
<dbReference type="Gene3D" id="3.50.50.60">
    <property type="entry name" value="FAD/NAD(P)-binding domain"/>
    <property type="match status" value="1"/>
</dbReference>
<feature type="region of interest" description="Disordered" evidence="2">
    <location>
        <begin position="25"/>
        <end position="48"/>
    </location>
</feature>
<dbReference type="InterPro" id="IPR036188">
    <property type="entry name" value="FAD/NAD-bd_sf"/>
</dbReference>
<organism evidence="3 4">
    <name type="scientific">Streptomyces spongiicola</name>
    <dbReference type="NCBI Taxonomy" id="1690221"/>
    <lineage>
        <taxon>Bacteria</taxon>
        <taxon>Bacillati</taxon>
        <taxon>Actinomycetota</taxon>
        <taxon>Actinomycetes</taxon>
        <taxon>Kitasatosporales</taxon>
        <taxon>Streptomycetaceae</taxon>
        <taxon>Streptomyces</taxon>
    </lineage>
</organism>
<dbReference type="GO" id="GO:0004497">
    <property type="term" value="F:monooxygenase activity"/>
    <property type="evidence" value="ECO:0007669"/>
    <property type="project" value="TreeGrafter"/>
</dbReference>
<feature type="region of interest" description="Disordered" evidence="2">
    <location>
        <begin position="410"/>
        <end position="439"/>
    </location>
</feature>
<keyword evidence="1" id="KW-0560">Oxidoreductase</keyword>
<name>A0A388SU11_9ACTN</name>
<dbReference type="PANTHER" id="PTHR43539:SF78">
    <property type="entry name" value="FLAVIN-CONTAINING MONOOXYGENASE"/>
    <property type="match status" value="1"/>
</dbReference>
<sequence length="439" mass="46183">MIEPYRGVPGPVVVGGRPAPVATGRVGREAGGSAGGGRSGAVGGKTHGTATVSRNVNNSEARDVDVVVIGAGQAGLSGAYHLRRVGLRPDTGFVVLDHAPAPGGAWQFRWPSLTYGKVHGLHALPGMELTGADDERPSSEVIGGYFTRYEDAFGLRVHRPVHVRAVREGAGGRLLVETSEGPYAARALINATGTWDRPFHPRYPGQETFGGRQLHTARYPGPEAFAGLRVIVVGGGASGTQHVLEIAEVAAGTTWVTRRPPVFREGPFGEAQGRAAVALVEERVRKGLPPESVVSVTGLPLNDAIRRARERGVLDRLPMFDRITPEGVAWDDGRTVEADVILWATGFRAAIGHLAPLKLREPGGGIALDGTRAVRDERVHLVGYGPSASTIGANRAGRAAVREIRRLLDRGPAARGGGERRPVDQPAGQRAGEPAVVPG</sequence>
<dbReference type="PRINTS" id="PR00469">
    <property type="entry name" value="PNDRDTASEII"/>
</dbReference>
<reference evidence="3 4" key="1">
    <citation type="submission" date="2018-07" db="EMBL/GenBank/DDBJ databases">
        <title>Whole Genome Shotgun Sequence of Streptomyces spongiicola strain 531S.</title>
        <authorList>
            <person name="Dohra H."/>
            <person name="Kodani S."/>
        </authorList>
    </citation>
    <scope>NUCLEOTIDE SEQUENCE [LARGE SCALE GENOMIC DNA]</scope>
    <source>
        <strain evidence="3 4">531S</strain>
    </source>
</reference>
<dbReference type="PRINTS" id="PR00368">
    <property type="entry name" value="FADPNR"/>
</dbReference>
<feature type="compositionally biased region" description="Gly residues" evidence="2">
    <location>
        <begin position="29"/>
        <end position="46"/>
    </location>
</feature>
<dbReference type="InterPro" id="IPR050982">
    <property type="entry name" value="Auxin_biosynth/cation_transpt"/>
</dbReference>
<gene>
    <name evidence="3" type="ORF">SSP531S_06440</name>
</gene>
<dbReference type="GO" id="GO:0050660">
    <property type="term" value="F:flavin adenine dinucleotide binding"/>
    <property type="evidence" value="ECO:0007669"/>
    <property type="project" value="TreeGrafter"/>
</dbReference>
<dbReference type="EMBL" id="BGZL01000002">
    <property type="protein sequence ID" value="GBP99249.1"/>
    <property type="molecule type" value="Genomic_DNA"/>
</dbReference>
<evidence type="ECO:0000256" key="1">
    <source>
        <dbReference type="ARBA" id="ARBA00023002"/>
    </source>
</evidence>
<dbReference type="Proteomes" id="UP000265354">
    <property type="component" value="Unassembled WGS sequence"/>
</dbReference>
<accession>A0A388SU11</accession>
<evidence type="ECO:0000313" key="4">
    <source>
        <dbReference type="Proteomes" id="UP000265354"/>
    </source>
</evidence>
<comment type="caution">
    <text evidence="3">The sequence shown here is derived from an EMBL/GenBank/DDBJ whole genome shotgun (WGS) entry which is preliminary data.</text>
</comment>
<dbReference type="Pfam" id="PF13738">
    <property type="entry name" value="Pyr_redox_3"/>
    <property type="match status" value="1"/>
</dbReference>
<evidence type="ECO:0000256" key="2">
    <source>
        <dbReference type="SAM" id="MobiDB-lite"/>
    </source>
</evidence>
<protein>
    <submittedName>
        <fullName evidence="3">Pyridine nucleotide-disulfide oxidoreductase</fullName>
    </submittedName>
</protein>